<dbReference type="PATRIC" id="fig|43658.5.peg.2115"/>
<evidence type="ECO:0000256" key="1">
    <source>
        <dbReference type="SAM" id="Phobius"/>
    </source>
</evidence>
<keyword evidence="1" id="KW-0472">Membrane</keyword>
<dbReference type="InterPro" id="IPR007168">
    <property type="entry name" value="Phageshock_PspC_N"/>
</dbReference>
<reference evidence="3 4" key="1">
    <citation type="journal article" date="2015" name="BMC Genomics">
        <title>Genome mining reveals unlocked bioactive potential of marine Gram-negative bacteria.</title>
        <authorList>
            <person name="Machado H."/>
            <person name="Sonnenschein E.C."/>
            <person name="Melchiorsen J."/>
            <person name="Gram L."/>
        </authorList>
    </citation>
    <scope>NUCLEOTIDE SEQUENCE [LARGE SCALE GENOMIC DNA]</scope>
    <source>
        <strain evidence="3 4">S2471</strain>
    </source>
</reference>
<feature type="domain" description="Phage shock protein PspC N-terminal" evidence="2">
    <location>
        <begin position="17"/>
        <end position="66"/>
    </location>
</feature>
<evidence type="ECO:0000313" key="4">
    <source>
        <dbReference type="Proteomes" id="UP000033452"/>
    </source>
</evidence>
<organism evidence="3 4">
    <name type="scientific">Pseudoalteromonas rubra</name>
    <dbReference type="NCBI Taxonomy" id="43658"/>
    <lineage>
        <taxon>Bacteria</taxon>
        <taxon>Pseudomonadati</taxon>
        <taxon>Pseudomonadota</taxon>
        <taxon>Gammaproteobacteria</taxon>
        <taxon>Alteromonadales</taxon>
        <taxon>Pseudoalteromonadaceae</taxon>
        <taxon>Pseudoalteromonas</taxon>
    </lineage>
</organism>
<gene>
    <name evidence="3" type="ORF">TW77_09965</name>
</gene>
<evidence type="ECO:0000313" key="3">
    <source>
        <dbReference type="EMBL" id="KJZ09349.1"/>
    </source>
</evidence>
<comment type="caution">
    <text evidence="3">The sequence shown here is derived from an EMBL/GenBank/DDBJ whole genome shotgun (WGS) entry which is preliminary data.</text>
</comment>
<evidence type="ECO:0000259" key="2">
    <source>
        <dbReference type="Pfam" id="PF04024"/>
    </source>
</evidence>
<dbReference type="AlphaFoldDB" id="A0A0F4QPU0"/>
<dbReference type="RefSeq" id="WP_046004830.1">
    <property type="nucleotide sequence ID" value="NZ_JXYA01000020.1"/>
</dbReference>
<dbReference type="Proteomes" id="UP000033452">
    <property type="component" value="Unassembled WGS sequence"/>
</dbReference>
<proteinExistence type="predicted"/>
<keyword evidence="1" id="KW-1133">Transmembrane helix</keyword>
<feature type="transmembrane region" description="Helical" evidence="1">
    <location>
        <begin position="36"/>
        <end position="64"/>
    </location>
</feature>
<dbReference type="EMBL" id="JXYA01000020">
    <property type="protein sequence ID" value="KJZ09349.1"/>
    <property type="molecule type" value="Genomic_DNA"/>
</dbReference>
<name>A0A0F4QPU0_9GAMM</name>
<keyword evidence="4" id="KW-1185">Reference proteome</keyword>
<keyword evidence="1" id="KW-0812">Transmembrane</keyword>
<dbReference type="Pfam" id="PF04024">
    <property type="entry name" value="PspC"/>
    <property type="match status" value="1"/>
</dbReference>
<sequence length="68" mass="7748">MTEHDTYYSTTRPQQPRKKVAGVCVNVANRLDMPTWLVRVITVLLALTAPVLVMVAYFIAWIVLSERT</sequence>
<protein>
    <recommendedName>
        <fullName evidence="2">Phage shock protein PspC N-terminal domain-containing protein</fullName>
    </recommendedName>
</protein>
<dbReference type="OrthoDB" id="5772680at2"/>
<accession>A0A0F4QPU0</accession>